<dbReference type="GO" id="GO:0030288">
    <property type="term" value="C:outer membrane-bounded periplasmic space"/>
    <property type="evidence" value="ECO:0007669"/>
    <property type="project" value="InterPro"/>
</dbReference>
<feature type="compositionally biased region" description="Basic and acidic residues" evidence="2">
    <location>
        <begin position="185"/>
        <end position="209"/>
    </location>
</feature>
<keyword evidence="1" id="KW-0813">Transport</keyword>
<comment type="similarity">
    <text evidence="1">Belongs to the TonB family.</text>
</comment>
<keyword evidence="1" id="KW-0735">Signal-anchor</keyword>
<dbReference type="OrthoDB" id="7630804at2"/>
<protein>
    <recommendedName>
        <fullName evidence="1">Protein TonB</fullName>
    </recommendedName>
</protein>
<feature type="compositionally biased region" description="Basic and acidic residues" evidence="2">
    <location>
        <begin position="146"/>
        <end position="178"/>
    </location>
</feature>
<keyword evidence="1" id="KW-1003">Cell membrane</keyword>
<comment type="subcellular location">
    <subcellularLocation>
        <location evidence="1">Cell inner membrane</location>
        <topology evidence="1">Single-pass membrane protein</topology>
        <orientation evidence="1">Periplasmic side</orientation>
    </subcellularLocation>
</comment>
<keyword evidence="1" id="KW-0653">Protein transport</keyword>
<evidence type="ECO:0000256" key="1">
    <source>
        <dbReference type="RuleBase" id="RU362123"/>
    </source>
</evidence>
<dbReference type="Proteomes" id="UP000246077">
    <property type="component" value="Unassembled WGS sequence"/>
</dbReference>
<dbReference type="GO" id="GO:0055085">
    <property type="term" value="P:transmembrane transport"/>
    <property type="evidence" value="ECO:0007669"/>
    <property type="project" value="InterPro"/>
</dbReference>
<dbReference type="GO" id="GO:0005886">
    <property type="term" value="C:plasma membrane"/>
    <property type="evidence" value="ECO:0007669"/>
    <property type="project" value="UniProtKB-SubCell"/>
</dbReference>
<dbReference type="PROSITE" id="PS52015">
    <property type="entry name" value="TONB_CTD"/>
    <property type="match status" value="1"/>
</dbReference>
<comment type="function">
    <text evidence="1">Interacts with outer membrane receptor proteins that carry out high-affinity binding and energy dependent uptake into the periplasmic space of specific substrates. It could act to transduce energy from the cytoplasmic membrane to specific energy-requiring processes in the outer membrane, resulting in the release into the periplasm of ligands bound by these outer membrane proteins.</text>
</comment>
<feature type="domain" description="TonB C-terminal" evidence="3">
    <location>
        <begin position="208"/>
        <end position="298"/>
    </location>
</feature>
<keyword evidence="1" id="KW-0997">Cell inner membrane</keyword>
<dbReference type="PROSITE" id="PS51318">
    <property type="entry name" value="TAT"/>
    <property type="match status" value="1"/>
</dbReference>
<dbReference type="RefSeq" id="WP_109921568.1">
    <property type="nucleotide sequence ID" value="NZ_QGLF01000003.1"/>
</dbReference>
<gene>
    <name evidence="4" type="ORF">DKG75_13115</name>
</gene>
<feature type="compositionally biased region" description="Low complexity" evidence="2">
    <location>
        <begin position="76"/>
        <end position="87"/>
    </location>
</feature>
<feature type="region of interest" description="Disordered" evidence="2">
    <location>
        <begin position="63"/>
        <end position="131"/>
    </location>
</feature>
<dbReference type="PRINTS" id="PR01374">
    <property type="entry name" value="TONBPROTEIN"/>
</dbReference>
<dbReference type="InterPro" id="IPR003538">
    <property type="entry name" value="TonB"/>
</dbReference>
<evidence type="ECO:0000256" key="2">
    <source>
        <dbReference type="SAM" id="MobiDB-lite"/>
    </source>
</evidence>
<dbReference type="GO" id="GO:0031992">
    <property type="term" value="F:energy transducer activity"/>
    <property type="evidence" value="ECO:0007669"/>
    <property type="project" value="InterPro"/>
</dbReference>
<feature type="region of interest" description="Disordered" evidence="2">
    <location>
        <begin position="146"/>
        <end position="228"/>
    </location>
</feature>
<feature type="compositionally biased region" description="Pro residues" evidence="2">
    <location>
        <begin position="103"/>
        <end position="121"/>
    </location>
</feature>
<feature type="compositionally biased region" description="Pro residues" evidence="2">
    <location>
        <begin position="63"/>
        <end position="75"/>
    </location>
</feature>
<keyword evidence="1" id="KW-0472">Membrane</keyword>
<evidence type="ECO:0000313" key="4">
    <source>
        <dbReference type="EMBL" id="PWR20924.1"/>
    </source>
</evidence>
<reference evidence="5" key="1">
    <citation type="submission" date="2018-05" db="EMBL/GenBank/DDBJ databases">
        <title>Zavarzinia sp. HR-AS.</title>
        <authorList>
            <person name="Lee Y."/>
            <person name="Jeon C.O."/>
        </authorList>
    </citation>
    <scope>NUCLEOTIDE SEQUENCE [LARGE SCALE GENOMIC DNA]</scope>
    <source>
        <strain evidence="5">DSM 1231</strain>
    </source>
</reference>
<dbReference type="EMBL" id="QGLF01000003">
    <property type="protein sequence ID" value="PWR20924.1"/>
    <property type="molecule type" value="Genomic_DNA"/>
</dbReference>
<proteinExistence type="inferred from homology"/>
<dbReference type="InterPro" id="IPR037682">
    <property type="entry name" value="TonB_C"/>
</dbReference>
<evidence type="ECO:0000313" key="5">
    <source>
        <dbReference type="Proteomes" id="UP000246077"/>
    </source>
</evidence>
<dbReference type="SUPFAM" id="SSF74653">
    <property type="entry name" value="TolA/TonB C-terminal domain"/>
    <property type="match status" value="1"/>
</dbReference>
<dbReference type="GO" id="GO:0015891">
    <property type="term" value="P:siderophore transport"/>
    <property type="evidence" value="ECO:0007669"/>
    <property type="project" value="InterPro"/>
</dbReference>
<feature type="compositionally biased region" description="Basic and acidic residues" evidence="2">
    <location>
        <begin position="216"/>
        <end position="228"/>
    </location>
</feature>
<accession>A0A317E3H0</accession>
<keyword evidence="1" id="KW-0812">Transmembrane</keyword>
<dbReference type="GO" id="GO:0015031">
    <property type="term" value="P:protein transport"/>
    <property type="evidence" value="ECO:0007669"/>
    <property type="project" value="UniProtKB-UniRule"/>
</dbReference>
<dbReference type="Pfam" id="PF03544">
    <property type="entry name" value="TonB_C"/>
    <property type="match status" value="1"/>
</dbReference>
<dbReference type="AlphaFoldDB" id="A0A317E3H0"/>
<name>A0A317E3H0_9PROT</name>
<organism evidence="4 5">
    <name type="scientific">Zavarzinia compransoris</name>
    <dbReference type="NCBI Taxonomy" id="1264899"/>
    <lineage>
        <taxon>Bacteria</taxon>
        <taxon>Pseudomonadati</taxon>
        <taxon>Pseudomonadota</taxon>
        <taxon>Alphaproteobacteria</taxon>
        <taxon>Rhodospirillales</taxon>
        <taxon>Zavarziniaceae</taxon>
        <taxon>Zavarzinia</taxon>
    </lineage>
</organism>
<comment type="caution">
    <text evidence="4">The sequence shown here is derived from an EMBL/GenBank/DDBJ whole genome shotgun (WGS) entry which is preliminary data.</text>
</comment>
<keyword evidence="5" id="KW-1185">Reference proteome</keyword>
<sequence length="298" mass="31794">MTLPPDRDGRRAAARRNLVAAGLALAGHALVLALLLGAWQPQAPAAPRLRTLTAALVEVRPPAPPAAEPAPPAPEPVLSEPVQSEPVAAPPAPPEVALSAPAVPVPEPVLPEPAPVAPPPDTSAITVPAPPPVDEAALARRRIEAEKREQERRRRAEERARQQAEARAKAAAEAEARAAAEAAAEDARARQRAEAEAAEKARAAERDAASRPYLPIEKEAPDYPPRALDKRIEGDCTVVYRVNEQGRVEAPAALDDCHPLFVNPSLAAARRFRYQPRIVGGRAVAVEGVRNTFHFRIE</sequence>
<dbReference type="InterPro" id="IPR006311">
    <property type="entry name" value="TAT_signal"/>
</dbReference>
<dbReference type="Gene3D" id="3.30.1150.10">
    <property type="match status" value="1"/>
</dbReference>
<evidence type="ECO:0000259" key="3">
    <source>
        <dbReference type="PROSITE" id="PS52015"/>
    </source>
</evidence>